<dbReference type="GO" id="GO:0005524">
    <property type="term" value="F:ATP binding"/>
    <property type="evidence" value="ECO:0007669"/>
    <property type="project" value="UniProtKB-UniRule"/>
</dbReference>
<protein>
    <recommendedName>
        <fullName evidence="2">Protein kinase domain-containing protein</fullName>
    </recommendedName>
</protein>
<dbReference type="PROSITE" id="PS50011">
    <property type="entry name" value="PROTEIN_KINASE_DOM"/>
    <property type="match status" value="1"/>
</dbReference>
<dbReference type="GO" id="GO:0004672">
    <property type="term" value="F:protein kinase activity"/>
    <property type="evidence" value="ECO:0007669"/>
    <property type="project" value="InterPro"/>
</dbReference>
<evidence type="ECO:0000259" key="2">
    <source>
        <dbReference type="PROSITE" id="PS50011"/>
    </source>
</evidence>
<keyword evidence="1" id="KW-0067">ATP-binding</keyword>
<dbReference type="Gene3D" id="3.30.200.20">
    <property type="entry name" value="Phosphorylase Kinase, domain 1"/>
    <property type="match status" value="1"/>
</dbReference>
<reference evidence="3 4" key="1">
    <citation type="journal article" date="2024" name="Nat. Commun.">
        <title>Phylogenomics reveals the evolutionary origins of lichenization in chlorophyte algae.</title>
        <authorList>
            <person name="Puginier C."/>
            <person name="Libourel C."/>
            <person name="Otte J."/>
            <person name="Skaloud P."/>
            <person name="Haon M."/>
            <person name="Grisel S."/>
            <person name="Petersen M."/>
            <person name="Berrin J.G."/>
            <person name="Delaux P.M."/>
            <person name="Dal Grande F."/>
            <person name="Keller J."/>
        </authorList>
    </citation>
    <scope>NUCLEOTIDE SEQUENCE [LARGE SCALE GENOMIC DNA]</scope>
    <source>
        <strain evidence="3 4">SAG 2523</strain>
    </source>
</reference>
<dbReference type="InterPro" id="IPR011009">
    <property type="entry name" value="Kinase-like_dom_sf"/>
</dbReference>
<keyword evidence="4" id="KW-1185">Reference proteome</keyword>
<evidence type="ECO:0000313" key="4">
    <source>
        <dbReference type="Proteomes" id="UP001485043"/>
    </source>
</evidence>
<evidence type="ECO:0000313" key="3">
    <source>
        <dbReference type="EMBL" id="KAK9868555.1"/>
    </source>
</evidence>
<comment type="caution">
    <text evidence="3">The sequence shown here is derived from an EMBL/GenBank/DDBJ whole genome shotgun (WGS) entry which is preliminary data.</text>
</comment>
<dbReference type="InterPro" id="IPR017441">
    <property type="entry name" value="Protein_kinase_ATP_BS"/>
</dbReference>
<dbReference type="Proteomes" id="UP001485043">
    <property type="component" value="Unassembled WGS sequence"/>
</dbReference>
<name>A0AAW1TGA3_9CHLO</name>
<feature type="domain" description="Protein kinase" evidence="2">
    <location>
        <begin position="9"/>
        <end position="73"/>
    </location>
</feature>
<dbReference type="PROSITE" id="PS00107">
    <property type="entry name" value="PROTEIN_KINASE_ATP"/>
    <property type="match status" value="1"/>
</dbReference>
<gene>
    <name evidence="3" type="ORF">WJX84_007080</name>
</gene>
<dbReference type="InterPro" id="IPR000719">
    <property type="entry name" value="Prot_kinase_dom"/>
</dbReference>
<evidence type="ECO:0000256" key="1">
    <source>
        <dbReference type="PROSITE-ProRule" id="PRU10141"/>
    </source>
</evidence>
<keyword evidence="1" id="KW-0547">Nucleotide-binding</keyword>
<sequence length="73" mass="8086">MQEMPFPELTLDVLLGSGCFGKVWAGVFKGQRVAVKVMDWLSSNRAIRQNQAGVAVETELASSLEHERNLSDH</sequence>
<accession>A0AAW1TGA3</accession>
<dbReference type="AlphaFoldDB" id="A0AAW1TGA3"/>
<feature type="binding site" evidence="1">
    <location>
        <position position="36"/>
    </location>
    <ligand>
        <name>ATP</name>
        <dbReference type="ChEBI" id="CHEBI:30616"/>
    </ligand>
</feature>
<dbReference type="EMBL" id="JALJOV010000023">
    <property type="protein sequence ID" value="KAK9868555.1"/>
    <property type="molecule type" value="Genomic_DNA"/>
</dbReference>
<dbReference type="SUPFAM" id="SSF56112">
    <property type="entry name" value="Protein kinase-like (PK-like)"/>
    <property type="match status" value="1"/>
</dbReference>
<organism evidence="3 4">
    <name type="scientific">Apatococcus fuscideae</name>
    <dbReference type="NCBI Taxonomy" id="2026836"/>
    <lineage>
        <taxon>Eukaryota</taxon>
        <taxon>Viridiplantae</taxon>
        <taxon>Chlorophyta</taxon>
        <taxon>core chlorophytes</taxon>
        <taxon>Trebouxiophyceae</taxon>
        <taxon>Chlorellales</taxon>
        <taxon>Chlorellaceae</taxon>
        <taxon>Apatococcus</taxon>
    </lineage>
</organism>
<proteinExistence type="predicted"/>